<dbReference type="Pfam" id="PF14246">
    <property type="entry name" value="TetR_C_7"/>
    <property type="match status" value="1"/>
</dbReference>
<dbReference type="Pfam" id="PF00440">
    <property type="entry name" value="TetR_N"/>
    <property type="match status" value="1"/>
</dbReference>
<dbReference type="Proteomes" id="UP001204151">
    <property type="component" value="Unassembled WGS sequence"/>
</dbReference>
<dbReference type="InterPro" id="IPR001647">
    <property type="entry name" value="HTH_TetR"/>
</dbReference>
<gene>
    <name evidence="5" type="ORF">NX784_21215</name>
</gene>
<dbReference type="SUPFAM" id="SSF46689">
    <property type="entry name" value="Homeodomain-like"/>
    <property type="match status" value="1"/>
</dbReference>
<evidence type="ECO:0000256" key="2">
    <source>
        <dbReference type="PROSITE-ProRule" id="PRU00335"/>
    </source>
</evidence>
<feature type="DNA-binding region" description="H-T-H motif" evidence="2">
    <location>
        <begin position="48"/>
        <end position="67"/>
    </location>
</feature>
<feature type="domain" description="HTH tetR-type" evidence="4">
    <location>
        <begin position="25"/>
        <end position="85"/>
    </location>
</feature>
<comment type="caution">
    <text evidence="5">The sequence shown here is derived from an EMBL/GenBank/DDBJ whole genome shotgun (WGS) entry which is preliminary data.</text>
</comment>
<evidence type="ECO:0000256" key="3">
    <source>
        <dbReference type="SAM" id="MobiDB-lite"/>
    </source>
</evidence>
<dbReference type="InterPro" id="IPR039536">
    <property type="entry name" value="TetR_C_Proteobacteria"/>
</dbReference>
<keyword evidence="6" id="KW-1185">Reference proteome</keyword>
<organism evidence="5 6">
    <name type="scientific">Massilia pinisoli</name>
    <dbReference type="NCBI Taxonomy" id="1772194"/>
    <lineage>
        <taxon>Bacteria</taxon>
        <taxon>Pseudomonadati</taxon>
        <taxon>Pseudomonadota</taxon>
        <taxon>Betaproteobacteria</taxon>
        <taxon>Burkholderiales</taxon>
        <taxon>Oxalobacteraceae</taxon>
        <taxon>Telluria group</taxon>
        <taxon>Massilia</taxon>
    </lineage>
</organism>
<dbReference type="PROSITE" id="PS50977">
    <property type="entry name" value="HTH_TETR_2"/>
    <property type="match status" value="1"/>
</dbReference>
<dbReference type="RefSeq" id="WP_258818686.1">
    <property type="nucleotide sequence ID" value="NZ_JANUGW010000018.1"/>
</dbReference>
<reference evidence="5 6" key="1">
    <citation type="submission" date="2022-08" db="EMBL/GenBank/DDBJ databases">
        <title>Reclassification of Massilia species as members of the genera Telluria, Duganella, Pseudoduganella, Mokoshia gen. nov. and Zemynaea gen. nov. using orthogonal and non-orthogonal genome-based approaches.</title>
        <authorList>
            <person name="Bowman J.P."/>
        </authorList>
    </citation>
    <scope>NUCLEOTIDE SEQUENCE [LARGE SCALE GENOMIC DNA]</scope>
    <source>
        <strain evidence="5 6">JCM 31316</strain>
    </source>
</reference>
<keyword evidence="1 2" id="KW-0238">DNA-binding</keyword>
<proteinExistence type="predicted"/>
<name>A0ABT1ZW30_9BURK</name>
<dbReference type="SUPFAM" id="SSF48498">
    <property type="entry name" value="Tetracyclin repressor-like, C-terminal domain"/>
    <property type="match status" value="1"/>
</dbReference>
<evidence type="ECO:0000259" key="4">
    <source>
        <dbReference type="PROSITE" id="PS50977"/>
    </source>
</evidence>
<sequence length="221" mass="24886">MDKHMHDAAECPGKAAGRPKAADVEARTQELLQIAGTLFLKNGYTKTSLEAIARAAHVAVRTIYVKFGGKAGLLAAVLAAKRHRFFRSQPMETDTRPLREIIDDFAHQMYALISSQEAIDLQRIVLAEAPTNPELAEAFWNGGPRKTRELLTRFFSRPDIQAQMRPDVRIDLLPCHLMATITGELLMNLMRPHHIVDQDKALRDLEGRLDLFYHSILPPRS</sequence>
<dbReference type="PANTHER" id="PTHR30055">
    <property type="entry name" value="HTH-TYPE TRANSCRIPTIONAL REGULATOR RUTR"/>
    <property type="match status" value="1"/>
</dbReference>
<accession>A0ABT1ZW30</accession>
<dbReference type="EMBL" id="JANUGW010000018">
    <property type="protein sequence ID" value="MCS0584123.1"/>
    <property type="molecule type" value="Genomic_DNA"/>
</dbReference>
<dbReference type="PANTHER" id="PTHR30055:SF146">
    <property type="entry name" value="HTH-TYPE TRANSCRIPTIONAL DUAL REGULATOR CECR"/>
    <property type="match status" value="1"/>
</dbReference>
<protein>
    <submittedName>
        <fullName evidence="5">TetR/AcrR family transcriptional regulator</fullName>
    </submittedName>
</protein>
<evidence type="ECO:0000256" key="1">
    <source>
        <dbReference type="ARBA" id="ARBA00023125"/>
    </source>
</evidence>
<dbReference type="Gene3D" id="1.10.357.10">
    <property type="entry name" value="Tetracycline Repressor, domain 2"/>
    <property type="match status" value="1"/>
</dbReference>
<dbReference type="InterPro" id="IPR036271">
    <property type="entry name" value="Tet_transcr_reg_TetR-rel_C_sf"/>
</dbReference>
<evidence type="ECO:0000313" key="5">
    <source>
        <dbReference type="EMBL" id="MCS0584123.1"/>
    </source>
</evidence>
<feature type="region of interest" description="Disordered" evidence="3">
    <location>
        <begin position="1"/>
        <end position="22"/>
    </location>
</feature>
<dbReference type="InterPro" id="IPR050109">
    <property type="entry name" value="HTH-type_TetR-like_transc_reg"/>
</dbReference>
<dbReference type="InterPro" id="IPR009057">
    <property type="entry name" value="Homeodomain-like_sf"/>
</dbReference>
<evidence type="ECO:0000313" key="6">
    <source>
        <dbReference type="Proteomes" id="UP001204151"/>
    </source>
</evidence>